<gene>
    <name evidence="1" type="ORF">SAMN04488500_105249</name>
</gene>
<dbReference type="AlphaFoldDB" id="A0A1W2AEW1"/>
<dbReference type="OrthoDB" id="1624575at2"/>
<sequence>MADNEQEDIMEFDDEPVVVMTDEEGNEYYYREDMIVPVGDKRFAILVPIDVDEEGCECSDDSCGCGCGEETDVFIARIDVDESGEEIYVDPTDEEFEQVRKAYEEMVFEEDEEEKEAE</sequence>
<dbReference type="Proteomes" id="UP000192738">
    <property type="component" value="Unassembled WGS sequence"/>
</dbReference>
<evidence type="ECO:0000313" key="1">
    <source>
        <dbReference type="EMBL" id="SMC59259.1"/>
    </source>
</evidence>
<dbReference type="Pfam" id="PF06949">
    <property type="entry name" value="DUF1292"/>
    <property type="match status" value="1"/>
</dbReference>
<dbReference type="EMBL" id="FWXI01000005">
    <property type="protein sequence ID" value="SMC59259.1"/>
    <property type="molecule type" value="Genomic_DNA"/>
</dbReference>
<proteinExistence type="predicted"/>
<organism evidence="1 2">
    <name type="scientific">Sporomusa malonica</name>
    <dbReference type="NCBI Taxonomy" id="112901"/>
    <lineage>
        <taxon>Bacteria</taxon>
        <taxon>Bacillati</taxon>
        <taxon>Bacillota</taxon>
        <taxon>Negativicutes</taxon>
        <taxon>Selenomonadales</taxon>
        <taxon>Sporomusaceae</taxon>
        <taxon>Sporomusa</taxon>
    </lineage>
</organism>
<protein>
    <submittedName>
        <fullName evidence="1">Uncharacterized protein</fullName>
    </submittedName>
</protein>
<dbReference type="InterPro" id="IPR009711">
    <property type="entry name" value="UPF0473"/>
</dbReference>
<reference evidence="1 2" key="1">
    <citation type="submission" date="2017-04" db="EMBL/GenBank/DDBJ databases">
        <authorList>
            <person name="Afonso C.L."/>
            <person name="Miller P.J."/>
            <person name="Scott M.A."/>
            <person name="Spackman E."/>
            <person name="Goraichik I."/>
            <person name="Dimitrov K.M."/>
            <person name="Suarez D.L."/>
            <person name="Swayne D.E."/>
        </authorList>
    </citation>
    <scope>NUCLEOTIDE SEQUENCE [LARGE SCALE GENOMIC DNA]</scope>
    <source>
        <strain evidence="1 2">DSM 5090</strain>
    </source>
</reference>
<name>A0A1W2AEW1_9FIRM</name>
<evidence type="ECO:0000313" key="2">
    <source>
        <dbReference type="Proteomes" id="UP000192738"/>
    </source>
</evidence>
<dbReference type="RefSeq" id="WP_084575161.1">
    <property type="nucleotide sequence ID" value="NZ_CP155572.1"/>
</dbReference>
<keyword evidence="2" id="KW-1185">Reference proteome</keyword>
<dbReference type="STRING" id="112901.SAMN04488500_105249"/>
<accession>A0A1W2AEW1</accession>